<proteinExistence type="predicted"/>
<evidence type="ECO:0000313" key="1">
    <source>
        <dbReference type="EMBL" id="WCT12479.1"/>
    </source>
</evidence>
<dbReference type="EMBL" id="CP117167">
    <property type="protein sequence ID" value="WCT12479.1"/>
    <property type="molecule type" value="Genomic_DNA"/>
</dbReference>
<name>A0ABY7T7L9_9SPHI</name>
<gene>
    <name evidence="1" type="ORF">PQO05_00855</name>
</gene>
<evidence type="ECO:0008006" key="3">
    <source>
        <dbReference type="Google" id="ProtNLM"/>
    </source>
</evidence>
<dbReference type="RefSeq" id="WP_273630744.1">
    <property type="nucleotide sequence ID" value="NZ_CP117167.1"/>
</dbReference>
<dbReference type="PROSITE" id="PS51257">
    <property type="entry name" value="PROKAR_LIPOPROTEIN"/>
    <property type="match status" value="1"/>
</dbReference>
<protein>
    <recommendedName>
        <fullName evidence="3">Lipoprotein</fullName>
    </recommendedName>
</protein>
<keyword evidence="2" id="KW-1185">Reference proteome</keyword>
<accession>A0ABY7T7L9</accession>
<dbReference type="Proteomes" id="UP001216139">
    <property type="component" value="Chromosome"/>
</dbReference>
<evidence type="ECO:0000313" key="2">
    <source>
        <dbReference type="Proteomes" id="UP001216139"/>
    </source>
</evidence>
<reference evidence="1 2" key="1">
    <citation type="submission" date="2023-02" db="EMBL/GenBank/DDBJ databases">
        <title>Genome sequence of Mucilaginibacter jinjuensis strain KACC 16571.</title>
        <authorList>
            <person name="Kim S."/>
            <person name="Heo J."/>
            <person name="Kwon S.-W."/>
        </authorList>
    </citation>
    <scope>NUCLEOTIDE SEQUENCE [LARGE SCALE GENOMIC DNA]</scope>
    <source>
        <strain evidence="1 2">KACC 16571</strain>
    </source>
</reference>
<sequence length="227" mass="25967">MIKPLLTLIFASAVLISCSQAPKQRIDLAKLNLNERVKSVLNYHDTIVGGIDMVEAPMAVLFEVDNSKSYSFNGIPLDSTEVIFQLNSVHFRTDTTYHDGIGHFEIIKVKKDAAVDKVIDHFKADSIIYGYRVRIKRPQMKARILQELTKLYGKGTKNPHTDHGQYWNLKDKNRLILYAPDYDTFVVLNSTNLSKTCYQDNMNGVLDFGGCNIDKYLDELYARKKRQ</sequence>
<organism evidence="1 2">
    <name type="scientific">Mucilaginibacter jinjuensis</name>
    <dbReference type="NCBI Taxonomy" id="1176721"/>
    <lineage>
        <taxon>Bacteria</taxon>
        <taxon>Pseudomonadati</taxon>
        <taxon>Bacteroidota</taxon>
        <taxon>Sphingobacteriia</taxon>
        <taxon>Sphingobacteriales</taxon>
        <taxon>Sphingobacteriaceae</taxon>
        <taxon>Mucilaginibacter</taxon>
    </lineage>
</organism>